<dbReference type="InterPro" id="IPR001173">
    <property type="entry name" value="Glyco_trans_2-like"/>
</dbReference>
<dbReference type="CDD" id="cd00761">
    <property type="entry name" value="Glyco_tranf_GTA_type"/>
    <property type="match status" value="1"/>
</dbReference>
<dbReference type="EMBL" id="LAZR01008646">
    <property type="protein sequence ID" value="KKM77406.1"/>
    <property type="molecule type" value="Genomic_DNA"/>
</dbReference>
<dbReference type="InterPro" id="IPR029044">
    <property type="entry name" value="Nucleotide-diphossugar_trans"/>
</dbReference>
<evidence type="ECO:0000259" key="1">
    <source>
        <dbReference type="Pfam" id="PF00535"/>
    </source>
</evidence>
<protein>
    <recommendedName>
        <fullName evidence="1">Glycosyltransferase 2-like domain-containing protein</fullName>
    </recommendedName>
</protein>
<reference evidence="2" key="1">
    <citation type="journal article" date="2015" name="Nature">
        <title>Complex archaea that bridge the gap between prokaryotes and eukaryotes.</title>
        <authorList>
            <person name="Spang A."/>
            <person name="Saw J.H."/>
            <person name="Jorgensen S.L."/>
            <person name="Zaremba-Niedzwiedzka K."/>
            <person name="Martijn J."/>
            <person name="Lind A.E."/>
            <person name="van Eijk R."/>
            <person name="Schleper C."/>
            <person name="Guy L."/>
            <person name="Ettema T.J."/>
        </authorList>
    </citation>
    <scope>NUCLEOTIDE SEQUENCE</scope>
</reference>
<dbReference type="Gene3D" id="3.90.550.10">
    <property type="entry name" value="Spore Coat Polysaccharide Biosynthesis Protein SpsA, Chain A"/>
    <property type="match status" value="1"/>
</dbReference>
<dbReference type="Pfam" id="PF00535">
    <property type="entry name" value="Glycos_transf_2"/>
    <property type="match status" value="1"/>
</dbReference>
<proteinExistence type="predicted"/>
<organism evidence="2">
    <name type="scientific">marine sediment metagenome</name>
    <dbReference type="NCBI Taxonomy" id="412755"/>
    <lineage>
        <taxon>unclassified sequences</taxon>
        <taxon>metagenomes</taxon>
        <taxon>ecological metagenomes</taxon>
    </lineage>
</organism>
<name>A0A0F9KRH8_9ZZZZ</name>
<feature type="non-terminal residue" evidence="2">
    <location>
        <position position="1"/>
    </location>
</feature>
<accession>A0A0F9KRH8</accession>
<feature type="domain" description="Glycosyltransferase 2-like" evidence="1">
    <location>
        <begin position="172"/>
        <end position="238"/>
    </location>
</feature>
<evidence type="ECO:0000313" key="2">
    <source>
        <dbReference type="EMBL" id="KKM77406.1"/>
    </source>
</evidence>
<sequence length="444" mass="50598">VVGQDMVPVRPMRQEAYDAKLVCRFVIGTGELPMFTDHSQALMSRSSILKFPNSYAGREDFGLKRRITEEARQGQLINFALWGLKDLRLSGKFIVPDASAEEFAQFRDLTAPMQSFIADCCIISPTSTESRDRMWTAWHGWCDENGRSVGAKPQFKSWLRQFEPTVELTKEIVDDNSEDDVPATLEKHSSLPIRHFRLEHAMGMRGNTVSLNYGIRKARGKVVMWSTPEVMMPPGTLQAAHDTVINSLDYPAWVTVPSHGLALGAQLEIDTVDWRENIHSIKTLADALPEDDWDSKWFYHNFYEGGIRSGVKKTGFGHNQTVAVDRQHWLQSVRRFPYFCDYGTDDPHISEKRKLLGFKDITLWDHEAYHQWHTRMQYWMAQDKAPYWNKGGHTIDNLLGDPDVPPGGTCEIWDAGSHLKQDAQERADALAQRGAVEATGFKER</sequence>
<gene>
    <name evidence="2" type="ORF">LCGC14_1370400</name>
</gene>
<dbReference type="AlphaFoldDB" id="A0A0F9KRH8"/>
<comment type="caution">
    <text evidence="2">The sequence shown here is derived from an EMBL/GenBank/DDBJ whole genome shotgun (WGS) entry which is preliminary data.</text>
</comment>
<dbReference type="SUPFAM" id="SSF53448">
    <property type="entry name" value="Nucleotide-diphospho-sugar transferases"/>
    <property type="match status" value="1"/>
</dbReference>